<evidence type="ECO:0000313" key="4">
    <source>
        <dbReference type="Proteomes" id="UP000594774"/>
    </source>
</evidence>
<sequence length="276" mass="29956">MDTNKNEPCLPQNDRSTHVAAGHWVLARAGKRVLRPGGLKLTNRLLDAADLSGKKVLEFAPGLGRTAMLMLEQGIASYTGVDQDPDAVARVQAVVGPRGAVVNASAQDTGLESESVQVVVGEAMLTMQGDKGKRGIIAEAFRLLKPGGCYAIHELGLTPDSIDAAFADQLRQRLARTIRVNARPLTCSEWCGLLEQAGFCIEWVGYEPMALLSPRRNLADEGIVGVARIMRNVARDKELRRRILDMRATFNEYRDSLTGIAIVARKPAANLEAKES</sequence>
<keyword evidence="2" id="KW-0489">Methyltransferase</keyword>
<keyword evidence="2" id="KW-0808">Transferase</keyword>
<organism evidence="2 4">
    <name type="scientific">Corynebacterium amycolatum</name>
    <dbReference type="NCBI Taxonomy" id="43765"/>
    <lineage>
        <taxon>Bacteria</taxon>
        <taxon>Bacillati</taxon>
        <taxon>Actinomycetota</taxon>
        <taxon>Actinomycetes</taxon>
        <taxon>Mycobacteriales</taxon>
        <taxon>Corynebacteriaceae</taxon>
        <taxon>Corynebacterium</taxon>
    </lineage>
</organism>
<dbReference type="GO" id="GO:0008168">
    <property type="term" value="F:methyltransferase activity"/>
    <property type="evidence" value="ECO:0007669"/>
    <property type="project" value="UniProtKB-KW"/>
</dbReference>
<dbReference type="InterPro" id="IPR041698">
    <property type="entry name" value="Methyltransf_25"/>
</dbReference>
<dbReference type="AlphaFoldDB" id="A0AB37GC29"/>
<dbReference type="GO" id="GO:0032259">
    <property type="term" value="P:methylation"/>
    <property type="evidence" value="ECO:0007669"/>
    <property type="project" value="UniProtKB-KW"/>
</dbReference>
<dbReference type="Proteomes" id="UP000595198">
    <property type="component" value="Chromosome"/>
</dbReference>
<dbReference type="SUPFAM" id="SSF53335">
    <property type="entry name" value="S-adenosyl-L-methionine-dependent methyltransferases"/>
    <property type="match status" value="1"/>
</dbReference>
<feature type="domain" description="Methyltransferase" evidence="1">
    <location>
        <begin position="56"/>
        <end position="148"/>
    </location>
</feature>
<evidence type="ECO:0000313" key="3">
    <source>
        <dbReference type="EMBL" id="QQB83439.1"/>
    </source>
</evidence>
<dbReference type="EMBL" id="CP065628">
    <property type="protein sequence ID" value="QPR31558.1"/>
    <property type="molecule type" value="Genomic_DNA"/>
</dbReference>
<dbReference type="InterPro" id="IPR029063">
    <property type="entry name" value="SAM-dependent_MTases_sf"/>
</dbReference>
<proteinExistence type="predicted"/>
<gene>
    <name evidence="2" type="ORF">I6G95_03720</name>
    <name evidence="3" type="ORF">I6H48_04300</name>
</gene>
<protein>
    <submittedName>
        <fullName evidence="2">Methyltransferase domain-containing protein</fullName>
    </submittedName>
</protein>
<dbReference type="Gene3D" id="3.40.50.150">
    <property type="entry name" value="Vaccinia Virus protein VP39"/>
    <property type="match status" value="1"/>
</dbReference>
<dbReference type="EMBL" id="CP066023">
    <property type="protein sequence ID" value="QQB83439.1"/>
    <property type="molecule type" value="Genomic_DNA"/>
</dbReference>
<dbReference type="CDD" id="cd02440">
    <property type="entry name" value="AdoMet_MTases"/>
    <property type="match status" value="1"/>
</dbReference>
<evidence type="ECO:0000313" key="5">
    <source>
        <dbReference type="Proteomes" id="UP000595198"/>
    </source>
</evidence>
<name>A0AB37GC29_CORAY</name>
<dbReference type="Proteomes" id="UP000594774">
    <property type="component" value="Chromosome"/>
</dbReference>
<reference evidence="4 5" key="1">
    <citation type="submission" date="2020-12" db="EMBL/GenBank/DDBJ databases">
        <title>FDA dAtabase for Regulatory Grade micrObial Sequences (FDA-ARGOS): Supporting development and validation of Infectious Disease Dx tests.</title>
        <authorList>
            <person name="Sproer C."/>
            <person name="Gronow S."/>
            <person name="Severitt S."/>
            <person name="Schroder I."/>
            <person name="Tallon L."/>
            <person name="Sadzewicz L."/>
            <person name="Zhao X."/>
            <person name="Boylan J."/>
            <person name="Ott S."/>
            <person name="Bowen H."/>
            <person name="Vavikolanu K."/>
            <person name="Mehta A."/>
            <person name="Aluvathingal J."/>
            <person name="Nadendla S."/>
            <person name="Lowell S."/>
            <person name="Myers T."/>
            <person name="Yan Y."/>
            <person name="Sichtig H."/>
        </authorList>
    </citation>
    <scope>NUCLEOTIDE SEQUENCE [LARGE SCALE GENOMIC DNA]</scope>
    <source>
        <strain evidence="2 4">FDAARGOS_938</strain>
        <strain evidence="3 5">FDAARGOS_991</strain>
    </source>
</reference>
<keyword evidence="5" id="KW-1185">Reference proteome</keyword>
<accession>A0AB37GC29</accession>
<evidence type="ECO:0000313" key="2">
    <source>
        <dbReference type="EMBL" id="QPR31558.1"/>
    </source>
</evidence>
<dbReference type="Pfam" id="PF13649">
    <property type="entry name" value="Methyltransf_25"/>
    <property type="match status" value="1"/>
</dbReference>
<evidence type="ECO:0000259" key="1">
    <source>
        <dbReference type="Pfam" id="PF13649"/>
    </source>
</evidence>